<proteinExistence type="predicted"/>
<evidence type="ECO:0000313" key="2">
    <source>
        <dbReference type="Proteomes" id="UP000018896"/>
    </source>
</evidence>
<dbReference type="EMBL" id="BAUV01000020">
    <property type="protein sequence ID" value="GAE35616.1"/>
    <property type="molecule type" value="Genomic_DNA"/>
</dbReference>
<organism evidence="1 2">
    <name type="scientific">Halalkalibacter akibai (strain ATCC 43226 / DSM 21942 / CIP 109018 / JCM 9157 / 1139)</name>
    <name type="common">Bacillus akibai</name>
    <dbReference type="NCBI Taxonomy" id="1236973"/>
    <lineage>
        <taxon>Bacteria</taxon>
        <taxon>Bacillati</taxon>
        <taxon>Bacillota</taxon>
        <taxon>Bacilli</taxon>
        <taxon>Bacillales</taxon>
        <taxon>Bacillaceae</taxon>
        <taxon>Halalkalibacter</taxon>
    </lineage>
</organism>
<gene>
    <name evidence="1" type="ORF">JCM9157_2733</name>
</gene>
<comment type="caution">
    <text evidence="1">The sequence shown here is derived from an EMBL/GenBank/DDBJ whole genome shotgun (WGS) entry which is preliminary data.</text>
</comment>
<dbReference type="AlphaFoldDB" id="W4QU56"/>
<reference evidence="1 2" key="1">
    <citation type="journal article" date="2014" name="Genome Announc.">
        <title>Draft Genome Sequences of Three Alkaliphilic Bacillus Strains, Bacillus wakoensis JCM 9140T, Bacillus akibai JCM 9157T, and Bacillus hemicellulosilyticus JCM 9152T.</title>
        <authorList>
            <person name="Yuki M."/>
            <person name="Oshima K."/>
            <person name="Suda W."/>
            <person name="Oshida Y."/>
            <person name="Kitamura K."/>
            <person name="Iida T."/>
            <person name="Hattori M."/>
            <person name="Ohkuma M."/>
        </authorList>
    </citation>
    <scope>NUCLEOTIDE SEQUENCE [LARGE SCALE GENOMIC DNA]</scope>
    <source>
        <strain evidence="1 2">JCM 9157</strain>
    </source>
</reference>
<protein>
    <submittedName>
        <fullName evidence="1">Uncharacterized protein</fullName>
    </submittedName>
</protein>
<keyword evidence="2" id="KW-1185">Reference proteome</keyword>
<dbReference type="Proteomes" id="UP000018896">
    <property type="component" value="Unassembled WGS sequence"/>
</dbReference>
<sequence length="67" mass="7740">MNRKVENSKKYEDFIKDLEVVGEHIGKDCVYTIKGKEHYPTLQYLEVRGVFLPILGGTHSKQSSKRT</sequence>
<evidence type="ECO:0000313" key="1">
    <source>
        <dbReference type="EMBL" id="GAE35616.1"/>
    </source>
</evidence>
<accession>W4QU56</accession>
<name>W4QU56_HALA3</name>